<evidence type="ECO:0000313" key="5">
    <source>
        <dbReference type="EMBL" id="WYJ77732.1"/>
    </source>
</evidence>
<gene>
    <name evidence="5" type="ORF">DOK78_002370</name>
</gene>
<name>A0ABZ2SPM6_9ENTE</name>
<keyword evidence="2 5" id="KW-0645">Protease</keyword>
<accession>A0ABZ2SPM6</accession>
<dbReference type="RefSeq" id="WP_207940163.1">
    <property type="nucleotide sequence ID" value="NZ_CP147251.1"/>
</dbReference>
<dbReference type="EMBL" id="CP147251">
    <property type="protein sequence ID" value="WYJ77732.1"/>
    <property type="molecule type" value="Genomic_DNA"/>
</dbReference>
<protein>
    <submittedName>
        <fullName evidence="5">HK97 family phage prohead protease</fullName>
    </submittedName>
</protein>
<dbReference type="GO" id="GO:0006508">
    <property type="term" value="P:proteolysis"/>
    <property type="evidence" value="ECO:0007669"/>
    <property type="project" value="UniProtKB-KW"/>
</dbReference>
<evidence type="ECO:0000256" key="1">
    <source>
        <dbReference type="ARBA" id="ARBA00022612"/>
    </source>
</evidence>
<keyword evidence="6" id="KW-1185">Reference proteome</keyword>
<dbReference type="GO" id="GO:0008233">
    <property type="term" value="F:peptidase activity"/>
    <property type="evidence" value="ECO:0007669"/>
    <property type="project" value="UniProtKB-KW"/>
</dbReference>
<reference evidence="5 6" key="2">
    <citation type="submission" date="2024-03" db="EMBL/GenBank/DDBJ databases">
        <title>The Genome Sequence of Enterococcus sp. DIV2402.</title>
        <authorList>
            <consortium name="The Broad Institute Genomics Platform"/>
            <consortium name="The Broad Institute Microbial Omics Core"/>
            <consortium name="The Broad Institute Genomic Center for Infectious Diseases"/>
            <person name="Earl A."/>
            <person name="Manson A."/>
            <person name="Gilmore M."/>
            <person name="Schwartman J."/>
            <person name="Shea T."/>
            <person name="Abouelleil A."/>
            <person name="Cao P."/>
            <person name="Chapman S."/>
            <person name="Cusick C."/>
            <person name="Young S."/>
            <person name="Neafsey D."/>
            <person name="Nusbaum C."/>
            <person name="Birren B."/>
        </authorList>
    </citation>
    <scope>NUCLEOTIDE SEQUENCE [LARGE SCALE GENOMIC DNA]</scope>
    <source>
        <strain evidence="5 6">DIV2402</strain>
    </source>
</reference>
<organism evidence="5 6">
    <name type="scientific">Candidatus Enterococcus lowellii</name>
    <dbReference type="NCBI Taxonomy" id="2230877"/>
    <lineage>
        <taxon>Bacteria</taxon>
        <taxon>Bacillati</taxon>
        <taxon>Bacillota</taxon>
        <taxon>Bacilli</taxon>
        <taxon>Lactobacillales</taxon>
        <taxon>Enterococcaceae</taxon>
        <taxon>Enterococcus</taxon>
    </lineage>
</organism>
<keyword evidence="3" id="KW-0378">Hydrolase</keyword>
<reference evidence="5 6" key="1">
    <citation type="submission" date="2021-03" db="EMBL/GenBank/DDBJ databases">
        <authorList>
            <person name="Gilmore M.S."/>
            <person name="Schwartzman J."/>
            <person name="Van Tyne D."/>
            <person name="Martin M."/>
            <person name="Earl A.M."/>
            <person name="Manson A.L."/>
            <person name="Straub T."/>
            <person name="Salamzade R."/>
            <person name="Saavedra J."/>
            <person name="Lebreton F."/>
            <person name="Prichula J."/>
            <person name="Schaufler K."/>
            <person name="Gaca A."/>
            <person name="Sgardioli B."/>
            <person name="Wagenaar J."/>
            <person name="Strong T."/>
        </authorList>
    </citation>
    <scope>NUCLEOTIDE SEQUENCE [LARGE SCALE GENOMIC DNA]</scope>
    <source>
        <strain evidence="5 6">DIV2402</strain>
    </source>
</reference>
<evidence type="ECO:0000256" key="2">
    <source>
        <dbReference type="ARBA" id="ARBA00022670"/>
    </source>
</evidence>
<sequence>MKVKGENIIEGYAITFGKQSKKLGNFYEVIDSHALDDVDLSVVKCLADHDTSKVLGSVKNKTLELFIDDVGLKFKVMLPDTTYANDLYKLVERGDIDGCSFGFNINEKNRKSQSVSRLSNGDYVRKIHKIDTLKEISIVSIPAYDSTTATIKRDFKQAVNQFELEKLSTQLELLTL</sequence>
<dbReference type="Proteomes" id="UP000664701">
    <property type="component" value="Chromosome"/>
</dbReference>
<dbReference type="InterPro" id="IPR006433">
    <property type="entry name" value="Prohead_protease"/>
</dbReference>
<dbReference type="NCBIfam" id="TIGR01543">
    <property type="entry name" value="proheadase_HK97"/>
    <property type="match status" value="1"/>
</dbReference>
<feature type="domain" description="Prohead serine protease" evidence="4">
    <location>
        <begin position="5"/>
        <end position="156"/>
    </location>
</feature>
<dbReference type="InterPro" id="IPR054613">
    <property type="entry name" value="Peptidase_S78_dom"/>
</dbReference>
<evidence type="ECO:0000259" key="4">
    <source>
        <dbReference type="Pfam" id="PF04586"/>
    </source>
</evidence>
<keyword evidence="1" id="KW-1188">Viral release from host cell</keyword>
<dbReference type="Pfam" id="PF04586">
    <property type="entry name" value="Peptidase_S78"/>
    <property type="match status" value="1"/>
</dbReference>
<proteinExistence type="predicted"/>
<evidence type="ECO:0000256" key="3">
    <source>
        <dbReference type="ARBA" id="ARBA00022801"/>
    </source>
</evidence>
<evidence type="ECO:0000313" key="6">
    <source>
        <dbReference type="Proteomes" id="UP000664701"/>
    </source>
</evidence>